<evidence type="ECO:0000256" key="1">
    <source>
        <dbReference type="SAM" id="Phobius"/>
    </source>
</evidence>
<dbReference type="AlphaFoldDB" id="A0A2S6H801"/>
<sequence length="120" mass="13134">MIPMHEDIELILVPAPSDAPPFSSEYQTELREFAKQAGARSQRAFVMDSISGGGGPLGEFIFDNAGTVIVALTSICGIWIRAKYGRKLKLKVGKIVVEANTTEEIELLVKQVKTIQDKSK</sequence>
<name>A0A2S6H801_9GAMM</name>
<comment type="caution">
    <text evidence="2">The sequence shown here is derived from an EMBL/GenBank/DDBJ whole genome shotgun (WGS) entry which is preliminary data.</text>
</comment>
<feature type="transmembrane region" description="Helical" evidence="1">
    <location>
        <begin position="60"/>
        <end position="80"/>
    </location>
</feature>
<reference evidence="2 3" key="1">
    <citation type="submission" date="2018-02" db="EMBL/GenBank/DDBJ databases">
        <title>Subsurface microbial communities from deep shales in Ohio and West Virginia, USA.</title>
        <authorList>
            <person name="Wrighton K."/>
        </authorList>
    </citation>
    <scope>NUCLEOTIDE SEQUENCE [LARGE SCALE GENOMIC DNA]</scope>
    <source>
        <strain evidence="2 3">OWC-G53F</strain>
    </source>
</reference>
<keyword evidence="3" id="KW-1185">Reference proteome</keyword>
<evidence type="ECO:0000313" key="2">
    <source>
        <dbReference type="EMBL" id="PPK73526.1"/>
    </source>
</evidence>
<protein>
    <submittedName>
        <fullName evidence="2">Uncharacterized protein</fullName>
    </submittedName>
</protein>
<keyword evidence="1" id="KW-0472">Membrane</keyword>
<dbReference type="EMBL" id="PTIY01000001">
    <property type="protein sequence ID" value="PPK73526.1"/>
    <property type="molecule type" value="Genomic_DNA"/>
</dbReference>
<proteinExistence type="predicted"/>
<keyword evidence="1" id="KW-1133">Transmembrane helix</keyword>
<evidence type="ECO:0000313" key="3">
    <source>
        <dbReference type="Proteomes" id="UP000238071"/>
    </source>
</evidence>
<accession>A0A2S6H801</accession>
<keyword evidence="1" id="KW-0812">Transmembrane</keyword>
<dbReference type="Proteomes" id="UP000238071">
    <property type="component" value="Unassembled WGS sequence"/>
</dbReference>
<gene>
    <name evidence="2" type="ORF">B0F88_10154</name>
</gene>
<organism evidence="2 3">
    <name type="scientific">Methylobacter tundripaludum</name>
    <dbReference type="NCBI Taxonomy" id="173365"/>
    <lineage>
        <taxon>Bacteria</taxon>
        <taxon>Pseudomonadati</taxon>
        <taxon>Pseudomonadota</taxon>
        <taxon>Gammaproteobacteria</taxon>
        <taxon>Methylococcales</taxon>
        <taxon>Methylococcaceae</taxon>
        <taxon>Methylobacter</taxon>
    </lineage>
</organism>